<dbReference type="CDD" id="cd01745">
    <property type="entry name" value="GATase1_2"/>
    <property type="match status" value="1"/>
</dbReference>
<name>U2FJX6_9MOLU</name>
<dbReference type="FunCoup" id="U2FJX6">
    <property type="interactions" value="265"/>
</dbReference>
<dbReference type="OrthoDB" id="9813383at2"/>
<accession>U2FJX6</accession>
<dbReference type="FunFam" id="3.40.50.880:FF:000030">
    <property type="entry name" value="Gamma-glutamyl-gamma-aminobutyrate hydrolase PuuD"/>
    <property type="match status" value="1"/>
</dbReference>
<dbReference type="InterPro" id="IPR044668">
    <property type="entry name" value="PuuD-like"/>
</dbReference>
<keyword evidence="1" id="KW-0378">Hydrolase</keyword>
<evidence type="ECO:0000313" key="1">
    <source>
        <dbReference type="EMBL" id="ERJ13120.1"/>
    </source>
</evidence>
<comment type="caution">
    <text evidence="1">The sequence shown here is derived from an EMBL/GenBank/DDBJ whole genome shotgun (WGS) entry which is preliminary data.</text>
</comment>
<proteinExistence type="predicted"/>
<dbReference type="Proteomes" id="UP000005707">
    <property type="component" value="Unassembled WGS sequence"/>
</dbReference>
<protein>
    <submittedName>
        <fullName evidence="1">Gamma-glutamyl-gamma-aminobutyrate hydrolase protein</fullName>
        <ecNumber evidence="1">3.5.1.94</ecNumber>
    </submittedName>
</protein>
<dbReference type="eggNOG" id="COG2071">
    <property type="taxonomic scope" value="Bacteria"/>
</dbReference>
<dbReference type="PANTHER" id="PTHR43235">
    <property type="entry name" value="GLUTAMINE AMIDOTRANSFERASE PB2B2.05-RELATED"/>
    <property type="match status" value="1"/>
</dbReference>
<dbReference type="InParanoid" id="U2FJX6"/>
<dbReference type="STRING" id="1033810.HLPCO_000739"/>
<dbReference type="GO" id="GO:0033969">
    <property type="term" value="F:gamma-glutamyl-gamma-aminobutyrate hydrolase activity"/>
    <property type="evidence" value="ECO:0007669"/>
    <property type="project" value="UniProtKB-EC"/>
</dbReference>
<dbReference type="SUPFAM" id="SSF52317">
    <property type="entry name" value="Class I glutamine amidotransferase-like"/>
    <property type="match status" value="1"/>
</dbReference>
<dbReference type="Pfam" id="PF07722">
    <property type="entry name" value="Peptidase_C26"/>
    <property type="match status" value="1"/>
</dbReference>
<sequence>MKPLIGILTSNKDFKGKIHSAIYYDYVNSIHKAGGAPILLPLINDQSVIEPVVSKLDGLLLPGGIDLHPKFFNQEIKPLNGRINEEQDLFDLAVIETARKHGLPIFAICRGHQVLNVAYGGTIHQDISYDPDWDGSINHEQDKTELAYHLPIHDIKIKENTILHSICEGNMLSTNSFHHQVIDKLGNGLECVARSSDGVIEAIESTVDTYVVGVQWHPEKMVDYYEKHLNLFKRFVEACK</sequence>
<dbReference type="InterPro" id="IPR029062">
    <property type="entry name" value="Class_I_gatase-like"/>
</dbReference>
<organism evidence="1 2">
    <name type="scientific">Haloplasma contractile SSD-17B</name>
    <dbReference type="NCBI Taxonomy" id="1033810"/>
    <lineage>
        <taxon>Bacteria</taxon>
        <taxon>Bacillati</taxon>
        <taxon>Mycoplasmatota</taxon>
        <taxon>Mollicutes</taxon>
        <taxon>Haloplasmatales</taxon>
        <taxon>Haloplasmataceae</taxon>
        <taxon>Haloplasma</taxon>
    </lineage>
</organism>
<reference evidence="1 2" key="1">
    <citation type="journal article" date="2011" name="J. Bacteriol.">
        <title>Genome sequence of Haloplasma contractile, an unusual contractile bacterium from a deep-sea anoxic brine lake.</title>
        <authorList>
            <person name="Antunes A."/>
            <person name="Alam I."/>
            <person name="El Dorry H."/>
            <person name="Siam R."/>
            <person name="Robertson A."/>
            <person name="Bajic V.B."/>
            <person name="Stingl U."/>
        </authorList>
    </citation>
    <scope>NUCLEOTIDE SEQUENCE [LARGE SCALE GENOMIC DNA]</scope>
    <source>
        <strain evidence="1 2">SSD-17B</strain>
    </source>
</reference>
<dbReference type="InterPro" id="IPR011697">
    <property type="entry name" value="Peptidase_C26"/>
</dbReference>
<dbReference type="PROSITE" id="PS51273">
    <property type="entry name" value="GATASE_TYPE_1"/>
    <property type="match status" value="1"/>
</dbReference>
<dbReference type="EC" id="3.5.1.94" evidence="1"/>
<dbReference type="Gene3D" id="3.40.50.880">
    <property type="match status" value="1"/>
</dbReference>
<reference evidence="1 2" key="2">
    <citation type="journal article" date="2013" name="PLoS ONE">
        <title>INDIGO - INtegrated Data Warehouse of MIcrobial GenOmes with Examples from the Red Sea Extremophiles.</title>
        <authorList>
            <person name="Alam I."/>
            <person name="Antunes A."/>
            <person name="Kamau A.A."/>
            <person name="Ba Alawi W."/>
            <person name="Kalkatawi M."/>
            <person name="Stingl U."/>
            <person name="Bajic V.B."/>
        </authorList>
    </citation>
    <scope>NUCLEOTIDE SEQUENCE [LARGE SCALE GENOMIC DNA]</scope>
    <source>
        <strain evidence="1 2">SSD-17B</strain>
    </source>
</reference>
<dbReference type="EMBL" id="AFNU02000002">
    <property type="protein sequence ID" value="ERJ13120.1"/>
    <property type="molecule type" value="Genomic_DNA"/>
</dbReference>
<evidence type="ECO:0000313" key="2">
    <source>
        <dbReference type="Proteomes" id="UP000005707"/>
    </source>
</evidence>
<keyword evidence="2" id="KW-1185">Reference proteome</keyword>
<dbReference type="AlphaFoldDB" id="U2FJX6"/>
<gene>
    <name evidence="1" type="ORF">HLPCO_000739</name>
</gene>
<dbReference type="GO" id="GO:0005829">
    <property type="term" value="C:cytosol"/>
    <property type="evidence" value="ECO:0007669"/>
    <property type="project" value="TreeGrafter"/>
</dbReference>
<dbReference type="RefSeq" id="WP_008826869.1">
    <property type="nucleotide sequence ID" value="NZ_AFNU02000002.1"/>
</dbReference>
<dbReference type="PANTHER" id="PTHR43235:SF1">
    <property type="entry name" value="GLUTAMINE AMIDOTRANSFERASE PB2B2.05-RELATED"/>
    <property type="match status" value="1"/>
</dbReference>